<dbReference type="Pfam" id="PF00584">
    <property type="entry name" value="SecE"/>
    <property type="match status" value="1"/>
</dbReference>
<dbReference type="PANTHER" id="PTHR33910">
    <property type="entry name" value="PROTEIN TRANSLOCASE SUBUNIT SECE"/>
    <property type="match status" value="1"/>
</dbReference>
<keyword evidence="6 9" id="KW-1133">Transmembrane helix</keyword>
<evidence type="ECO:0000256" key="7">
    <source>
        <dbReference type="ARBA" id="ARBA00023010"/>
    </source>
</evidence>
<dbReference type="GO" id="GO:0008320">
    <property type="term" value="F:protein transmembrane transporter activity"/>
    <property type="evidence" value="ECO:0007669"/>
    <property type="project" value="UniProtKB-UniRule"/>
</dbReference>
<comment type="similarity">
    <text evidence="9">Belongs to the SecE/SEC61-gamma family.</text>
</comment>
<dbReference type="Gene3D" id="1.20.5.1030">
    <property type="entry name" value="Preprotein translocase secy subunit"/>
    <property type="match status" value="1"/>
</dbReference>
<comment type="function">
    <text evidence="9">Essential subunit of the Sec protein translocation channel SecYEG. Clamps together the 2 halves of SecY. May contact the channel plug during translocation.</text>
</comment>
<comment type="caution">
    <text evidence="10">The sequence shown here is derived from an EMBL/GenBank/DDBJ whole genome shotgun (WGS) entry which is preliminary data.</text>
</comment>
<gene>
    <name evidence="9 10" type="primary">secE</name>
    <name evidence="10" type="ORF">JF922_14960</name>
</gene>
<dbReference type="GO" id="GO:0043952">
    <property type="term" value="P:protein transport by the Sec complex"/>
    <property type="evidence" value="ECO:0007669"/>
    <property type="project" value="UniProtKB-UniRule"/>
</dbReference>
<dbReference type="PROSITE" id="PS01067">
    <property type="entry name" value="SECE_SEC61G"/>
    <property type="match status" value="1"/>
</dbReference>
<evidence type="ECO:0000256" key="6">
    <source>
        <dbReference type="ARBA" id="ARBA00022989"/>
    </source>
</evidence>
<sequence length="76" mass="8641">MQARRRPGSDSEFGLIRFLRETYDELRKVVWPTPQELYRFTLVVIVTVVVIAAFIGAVDAGLQALTTHYVYVPATK</sequence>
<accession>A0A934NEC3</accession>
<keyword evidence="11" id="KW-1185">Reference proteome</keyword>
<dbReference type="InterPro" id="IPR001901">
    <property type="entry name" value="Translocase_SecE/Sec61-g"/>
</dbReference>
<evidence type="ECO:0000256" key="9">
    <source>
        <dbReference type="HAMAP-Rule" id="MF_00422"/>
    </source>
</evidence>
<evidence type="ECO:0000313" key="11">
    <source>
        <dbReference type="Proteomes" id="UP000612893"/>
    </source>
</evidence>
<keyword evidence="4 9" id="KW-0812">Transmembrane</keyword>
<dbReference type="InterPro" id="IPR005807">
    <property type="entry name" value="SecE_bac"/>
</dbReference>
<evidence type="ECO:0000313" key="10">
    <source>
        <dbReference type="EMBL" id="MBJ7599362.1"/>
    </source>
</evidence>
<dbReference type="GO" id="GO:0005886">
    <property type="term" value="C:plasma membrane"/>
    <property type="evidence" value="ECO:0007669"/>
    <property type="project" value="UniProtKB-SubCell"/>
</dbReference>
<evidence type="ECO:0000256" key="2">
    <source>
        <dbReference type="ARBA" id="ARBA00022448"/>
    </source>
</evidence>
<keyword evidence="8 9" id="KW-0472">Membrane</keyword>
<evidence type="ECO:0000256" key="8">
    <source>
        <dbReference type="ARBA" id="ARBA00023136"/>
    </source>
</evidence>
<keyword evidence="5 9" id="KW-0653">Protein transport</keyword>
<evidence type="ECO:0000256" key="3">
    <source>
        <dbReference type="ARBA" id="ARBA00022475"/>
    </source>
</evidence>
<dbReference type="GO" id="GO:0006605">
    <property type="term" value="P:protein targeting"/>
    <property type="evidence" value="ECO:0007669"/>
    <property type="project" value="UniProtKB-UniRule"/>
</dbReference>
<keyword evidence="2 9" id="KW-0813">Transport</keyword>
<evidence type="ECO:0000256" key="4">
    <source>
        <dbReference type="ARBA" id="ARBA00022692"/>
    </source>
</evidence>
<dbReference type="HAMAP" id="MF_00422">
    <property type="entry name" value="SecE"/>
    <property type="match status" value="1"/>
</dbReference>
<protein>
    <recommendedName>
        <fullName evidence="9">Protein translocase subunit SecE</fullName>
    </recommendedName>
</protein>
<dbReference type="PANTHER" id="PTHR33910:SF1">
    <property type="entry name" value="PROTEIN TRANSLOCASE SUBUNIT SECE"/>
    <property type="match status" value="1"/>
</dbReference>
<evidence type="ECO:0000256" key="1">
    <source>
        <dbReference type="ARBA" id="ARBA00004370"/>
    </source>
</evidence>
<comment type="subunit">
    <text evidence="9">Component of the Sec protein translocase complex. Heterotrimer consisting of SecY, SecE and SecG subunits. The heterotrimers can form oligomers, although 1 heterotrimer is thought to be able to translocate proteins. Interacts with the ribosome. Interacts with SecDF, and other proteins may be involved. Interacts with SecA.</text>
</comment>
<comment type="subcellular location">
    <subcellularLocation>
        <location evidence="9">Cell membrane</location>
        <topology evidence="9">Single-pass membrane protein</topology>
    </subcellularLocation>
    <subcellularLocation>
        <location evidence="1">Membrane</location>
    </subcellularLocation>
</comment>
<dbReference type="GO" id="GO:0065002">
    <property type="term" value="P:intracellular protein transmembrane transport"/>
    <property type="evidence" value="ECO:0007669"/>
    <property type="project" value="UniProtKB-UniRule"/>
</dbReference>
<dbReference type="NCBIfam" id="TIGR00964">
    <property type="entry name" value="secE_bact"/>
    <property type="match status" value="1"/>
</dbReference>
<dbReference type="Proteomes" id="UP000612893">
    <property type="component" value="Unassembled WGS sequence"/>
</dbReference>
<keyword evidence="3 9" id="KW-1003">Cell membrane</keyword>
<keyword evidence="7 9" id="KW-0811">Translocation</keyword>
<evidence type="ECO:0000256" key="5">
    <source>
        <dbReference type="ARBA" id="ARBA00022927"/>
    </source>
</evidence>
<dbReference type="InterPro" id="IPR038379">
    <property type="entry name" value="SecE_sf"/>
</dbReference>
<dbReference type="EMBL" id="JAEKNR010000149">
    <property type="protein sequence ID" value="MBJ7599362.1"/>
    <property type="molecule type" value="Genomic_DNA"/>
</dbReference>
<dbReference type="AlphaFoldDB" id="A0A934NEC3"/>
<name>A0A934NEC3_9BACT</name>
<dbReference type="GO" id="GO:0009306">
    <property type="term" value="P:protein secretion"/>
    <property type="evidence" value="ECO:0007669"/>
    <property type="project" value="UniProtKB-UniRule"/>
</dbReference>
<proteinExistence type="inferred from homology"/>
<organism evidence="10 11">
    <name type="scientific">Candidatus Nephthysia bennettiae</name>
    <dbReference type="NCBI Taxonomy" id="3127016"/>
    <lineage>
        <taxon>Bacteria</taxon>
        <taxon>Bacillati</taxon>
        <taxon>Candidatus Dormiibacterota</taxon>
        <taxon>Candidatus Dormibacteria</taxon>
        <taxon>Candidatus Dormibacterales</taxon>
        <taxon>Candidatus Dormibacteraceae</taxon>
        <taxon>Candidatus Nephthysia</taxon>
    </lineage>
</organism>
<feature type="transmembrane region" description="Helical" evidence="9">
    <location>
        <begin position="37"/>
        <end position="58"/>
    </location>
</feature>
<reference evidence="10" key="1">
    <citation type="submission" date="2020-10" db="EMBL/GenBank/DDBJ databases">
        <title>Ca. Dormibacterota MAGs.</title>
        <authorList>
            <person name="Montgomery K."/>
        </authorList>
    </citation>
    <scope>NUCLEOTIDE SEQUENCE [LARGE SCALE GENOMIC DNA]</scope>
    <source>
        <strain evidence="10">SC8812_S17_10</strain>
    </source>
</reference>